<comment type="caution">
    <text evidence="1">The sequence shown here is derived from an EMBL/GenBank/DDBJ whole genome shotgun (WGS) entry which is preliminary data.</text>
</comment>
<dbReference type="EMBL" id="JBHSMX010000011">
    <property type="protein sequence ID" value="MFC5520738.1"/>
    <property type="molecule type" value="Genomic_DNA"/>
</dbReference>
<dbReference type="RefSeq" id="WP_157090180.1">
    <property type="nucleotide sequence ID" value="NZ_JBHSMX010000011.1"/>
</dbReference>
<gene>
    <name evidence="1" type="ORF">ACFPP7_07375</name>
</gene>
<proteinExistence type="predicted"/>
<evidence type="ECO:0000313" key="1">
    <source>
        <dbReference type="EMBL" id="MFC5520738.1"/>
    </source>
</evidence>
<sequence>MQIKRHLDLCWIESGDQQISAGILRIKALKQWWIIENLAPRLVLTTHELWALKTGQPPASRAVHRKPSLRWSHSSATQAMNPTIWNWCATPWTGSGSCLRALRSRAAGPRLGSHHIMNIYPLQFEVLQINAQLEKSTLTAGV</sequence>
<name>A0ABW0Q7P3_9BURK</name>
<protein>
    <submittedName>
        <fullName evidence="1">Uncharacterized protein</fullName>
    </submittedName>
</protein>
<dbReference type="Proteomes" id="UP001596084">
    <property type="component" value="Unassembled WGS sequence"/>
</dbReference>
<accession>A0ABW0Q7P3</accession>
<reference evidence="2" key="1">
    <citation type="journal article" date="2019" name="Int. J. Syst. Evol. Microbiol.">
        <title>The Global Catalogue of Microorganisms (GCM) 10K type strain sequencing project: providing services to taxonomists for standard genome sequencing and annotation.</title>
        <authorList>
            <consortium name="The Broad Institute Genomics Platform"/>
            <consortium name="The Broad Institute Genome Sequencing Center for Infectious Disease"/>
            <person name="Wu L."/>
            <person name="Ma J."/>
        </authorList>
    </citation>
    <scope>NUCLEOTIDE SEQUENCE [LARGE SCALE GENOMIC DNA]</scope>
    <source>
        <strain evidence="2">CGMCC 4.7277</strain>
    </source>
</reference>
<evidence type="ECO:0000313" key="2">
    <source>
        <dbReference type="Proteomes" id="UP001596084"/>
    </source>
</evidence>
<organism evidence="1 2">
    <name type="scientific">Polaromonas jejuensis</name>
    <dbReference type="NCBI Taxonomy" id="457502"/>
    <lineage>
        <taxon>Bacteria</taxon>
        <taxon>Pseudomonadati</taxon>
        <taxon>Pseudomonadota</taxon>
        <taxon>Betaproteobacteria</taxon>
        <taxon>Burkholderiales</taxon>
        <taxon>Comamonadaceae</taxon>
        <taxon>Polaromonas</taxon>
    </lineage>
</organism>
<keyword evidence="2" id="KW-1185">Reference proteome</keyword>